<organism evidence="2">
    <name type="scientific">viral metagenome</name>
    <dbReference type="NCBI Taxonomy" id="1070528"/>
    <lineage>
        <taxon>unclassified sequences</taxon>
        <taxon>metagenomes</taxon>
        <taxon>organismal metagenomes</taxon>
    </lineage>
</organism>
<dbReference type="EMBL" id="MN738747">
    <property type="protein sequence ID" value="QHT36589.1"/>
    <property type="molecule type" value="Genomic_DNA"/>
</dbReference>
<feature type="region of interest" description="Disordered" evidence="1">
    <location>
        <begin position="1"/>
        <end position="66"/>
    </location>
</feature>
<feature type="compositionally biased region" description="Basic and acidic residues" evidence="1">
    <location>
        <begin position="31"/>
        <end position="58"/>
    </location>
</feature>
<sequence length="486" mass="56780">MGIRRRTKKKLFKGGSGYETQQEYDELQGTLDRESTYNRNEREKKERLRKAKEEREEQILNSKLQSRSDEMRHECSLLVNLFDKKVKKGTATKEKAKKYSNEAFRNKNMCDKDLRQLKRITEPCYWCKDQFDRNLVVKKKEKDEKTPEISEDIISQNINEIETIIPRRRTRTNTGSLISPGRLDLLERAAHNLKKENNKIDPPTIRMNGGAEWPTLPSSIMSDSFDPVVREKRGNFKIGKFMINKDVIINYFIPKIVGNSAWDESVDEKIYLSIKTKYPRENIYKMYQVIMEDLTLNKGESIEVIKNSLNEDQSGTIQRIEDLLVLVSGYESKYINRRSLKGKLRKVAEEYDSSLFRDWMSSAARVKLQPEELEYKVSDDKYLTAVNKSTNDSLFRSSKKMPPIPGETEEDKIDKKKFTKLFNRMAKEDIMNIPLSSGDNSIRHVYESPEEKKAHYKKTLALYKALEGSGKKPTLLDMIQFEIEEI</sequence>
<evidence type="ECO:0000256" key="1">
    <source>
        <dbReference type="SAM" id="MobiDB-lite"/>
    </source>
</evidence>
<dbReference type="AlphaFoldDB" id="A0A6C0F7P2"/>
<feature type="compositionally biased region" description="Basic residues" evidence="1">
    <location>
        <begin position="1"/>
        <end position="12"/>
    </location>
</feature>
<accession>A0A6C0F7P2</accession>
<evidence type="ECO:0000313" key="2">
    <source>
        <dbReference type="EMBL" id="QHT36589.1"/>
    </source>
</evidence>
<name>A0A6C0F7P2_9ZZZZ</name>
<protein>
    <submittedName>
        <fullName evidence="2">Uncharacterized protein</fullName>
    </submittedName>
</protein>
<proteinExistence type="predicted"/>
<reference evidence="2" key="1">
    <citation type="journal article" date="2020" name="Nature">
        <title>Giant virus diversity and host interactions through global metagenomics.</title>
        <authorList>
            <person name="Schulz F."/>
            <person name="Roux S."/>
            <person name="Paez-Espino D."/>
            <person name="Jungbluth S."/>
            <person name="Walsh D.A."/>
            <person name="Denef V.J."/>
            <person name="McMahon K.D."/>
            <person name="Konstantinidis K.T."/>
            <person name="Eloe-Fadrosh E.A."/>
            <person name="Kyrpides N.C."/>
            <person name="Woyke T."/>
        </authorList>
    </citation>
    <scope>NUCLEOTIDE SEQUENCE</scope>
    <source>
        <strain evidence="2">GVMAG-S-ERX555931-87</strain>
    </source>
</reference>